<keyword evidence="3" id="KW-1185">Reference proteome</keyword>
<evidence type="ECO:0000313" key="3">
    <source>
        <dbReference type="Proteomes" id="UP000430232"/>
    </source>
</evidence>
<reference evidence="2 4" key="2">
    <citation type="submission" date="2019-09" db="EMBL/GenBank/DDBJ databases">
        <authorList>
            <person name="Depoorter E."/>
        </authorList>
    </citation>
    <scope>NUCLEOTIDE SEQUENCE [LARGE SCALE GENOMIC DNA]</scope>
    <source>
        <strain evidence="2">LMG 24064</strain>
    </source>
</reference>
<evidence type="ECO:0000313" key="2">
    <source>
        <dbReference type="EMBL" id="VWB60673.1"/>
    </source>
</evidence>
<dbReference type="SUPFAM" id="SSF51161">
    <property type="entry name" value="Trimeric LpxA-like enzymes"/>
    <property type="match status" value="1"/>
</dbReference>
<dbReference type="Proteomes" id="UP000430232">
    <property type="component" value="Unassembled WGS sequence"/>
</dbReference>
<protein>
    <submittedName>
        <fullName evidence="1 2">Polymer-forming cytoskeletal</fullName>
    </submittedName>
</protein>
<dbReference type="AlphaFoldDB" id="A0A6H9SNZ7"/>
<dbReference type="EMBL" id="CABVPL010000017">
    <property type="protein sequence ID" value="VWB60673.1"/>
    <property type="molecule type" value="Genomic_DNA"/>
</dbReference>
<dbReference type="EMBL" id="VZOJ01000058">
    <property type="protein sequence ID" value="KAB0638367.1"/>
    <property type="molecule type" value="Genomic_DNA"/>
</dbReference>
<dbReference type="RefSeq" id="WP_151065905.1">
    <property type="nucleotide sequence ID" value="NZ_CABVPL010000017.1"/>
</dbReference>
<name>A0A6H9SNZ7_9BURK</name>
<accession>A0A6H9SNZ7</accession>
<organism evidence="1 3">
    <name type="scientific">Burkholderia latens</name>
    <dbReference type="NCBI Taxonomy" id="488446"/>
    <lineage>
        <taxon>Bacteria</taxon>
        <taxon>Pseudomonadati</taxon>
        <taxon>Pseudomonadota</taxon>
        <taxon>Betaproteobacteria</taxon>
        <taxon>Burkholderiales</taxon>
        <taxon>Burkholderiaceae</taxon>
        <taxon>Burkholderia</taxon>
        <taxon>Burkholderia cepacia complex</taxon>
    </lineage>
</organism>
<reference evidence="1 3" key="1">
    <citation type="submission" date="2019-09" db="EMBL/GenBank/DDBJ databases">
        <title>Draft genome sequences of 48 bacterial type strains from the CCUG.</title>
        <authorList>
            <person name="Tunovic T."/>
            <person name="Pineiro-Iglesias B."/>
            <person name="Unosson C."/>
            <person name="Inganas E."/>
            <person name="Ohlen M."/>
            <person name="Cardew S."/>
            <person name="Jensie-Markopoulos S."/>
            <person name="Salva-Serra F."/>
            <person name="Jaen-Luchoro D."/>
            <person name="Karlsson R."/>
            <person name="Svensson-Stadler L."/>
            <person name="Chun J."/>
            <person name="Moore E."/>
        </authorList>
    </citation>
    <scope>NUCLEOTIDE SEQUENCE [LARGE SCALE GENOMIC DNA]</scope>
    <source>
        <strain evidence="1 3">CCUG 54555</strain>
    </source>
</reference>
<dbReference type="InterPro" id="IPR011004">
    <property type="entry name" value="Trimer_LpxA-like_sf"/>
</dbReference>
<sequence>MTTFNVMVPVAGVLTLPFLPLLHELIRRSDVAALPIGDGPFVDQALLAARWRDALRMHAGGAQPAATADPAAAPPWHALGLVVRDDDEIRVVRGEHCDDVLYARRTITLDGGTRAAYAFAEQRIDIRAGATVGMLAHAPHIDVDNAVLRGAVVGGTMVLHGAGGFACLYGEPIVFGKTADAALDAASADLPDPPRRAVSLTRHFAKLPHRYVHGRYLLPCDVRLPAHTAMQGNLVVDGTLVLGDGCVLHGSVKAHRVELERHAFLHGGVFARDDVLLASGSCIDGVVSAGGLLRLTGARIGVAGHPVSACARDVSVIGHACVHGDLVACRSGWFHASR</sequence>
<dbReference type="Proteomes" id="UP000494222">
    <property type="component" value="Unassembled WGS sequence"/>
</dbReference>
<evidence type="ECO:0000313" key="1">
    <source>
        <dbReference type="EMBL" id="KAB0638367.1"/>
    </source>
</evidence>
<gene>
    <name evidence="2" type="ORF">BLA24064_02805</name>
    <name evidence="1" type="ORF">F7R21_20185</name>
</gene>
<proteinExistence type="predicted"/>
<dbReference type="GeneID" id="99790078"/>
<dbReference type="OrthoDB" id="9023847at2"/>
<evidence type="ECO:0000313" key="4">
    <source>
        <dbReference type="Proteomes" id="UP000494222"/>
    </source>
</evidence>